<dbReference type="PROSITE" id="PS01332">
    <property type="entry name" value="HTH_RRF2_1"/>
    <property type="match status" value="1"/>
</dbReference>
<evidence type="ECO:0000313" key="2">
    <source>
        <dbReference type="EMBL" id="EGF93482.1"/>
    </source>
</evidence>
<keyword evidence="3" id="KW-1185">Reference proteome</keyword>
<dbReference type="PANTHER" id="PTHR33221">
    <property type="entry name" value="WINGED HELIX-TURN-HELIX TRANSCRIPTIONAL REGULATOR, RRF2 FAMILY"/>
    <property type="match status" value="1"/>
</dbReference>
<dbReference type="GO" id="GO:0003677">
    <property type="term" value="F:DNA binding"/>
    <property type="evidence" value="ECO:0007669"/>
    <property type="project" value="UniProtKB-KW"/>
</dbReference>
<gene>
    <name evidence="2" type="ORF">ABI_19220</name>
</gene>
<dbReference type="InterPro" id="IPR036388">
    <property type="entry name" value="WH-like_DNA-bd_sf"/>
</dbReference>
<dbReference type="Pfam" id="PF02082">
    <property type="entry name" value="Rrf2"/>
    <property type="match status" value="1"/>
</dbReference>
<dbReference type="RefSeq" id="WP_006272679.1">
    <property type="nucleotide sequence ID" value="NZ_GL883077.1"/>
</dbReference>
<dbReference type="STRING" id="715226.ABI_19220"/>
<keyword evidence="1" id="KW-0238">DNA-binding</keyword>
<dbReference type="SUPFAM" id="SSF46785">
    <property type="entry name" value="Winged helix' DNA-binding domain"/>
    <property type="match status" value="1"/>
</dbReference>
<name>F4QLI4_9CAUL</name>
<dbReference type="AlphaFoldDB" id="F4QLI4"/>
<dbReference type="InterPro" id="IPR036390">
    <property type="entry name" value="WH_DNA-bd_sf"/>
</dbReference>
<dbReference type="Gene3D" id="1.10.10.10">
    <property type="entry name" value="Winged helix-like DNA-binding domain superfamily/Winged helix DNA-binding domain"/>
    <property type="match status" value="1"/>
</dbReference>
<proteinExistence type="predicted"/>
<dbReference type="Proteomes" id="UP000006512">
    <property type="component" value="Unassembled WGS sequence"/>
</dbReference>
<evidence type="ECO:0000313" key="3">
    <source>
        <dbReference type="Proteomes" id="UP000006512"/>
    </source>
</evidence>
<sequence>MLSMKAKYALKALIHMAQSTSPTLPSKQIAEAEDIPQKFLDNILQELRQNGIIDSKRGIFGGYFLARPATDIYLGDVIRVIDGPLAPIRCASLTAYQKCDDCRDETTCHLRRLMRDVRDAMSAILDGRCLQDLVTAPSLIETRSA</sequence>
<dbReference type="EMBL" id="GL883077">
    <property type="protein sequence ID" value="EGF93482.1"/>
    <property type="molecule type" value="Genomic_DNA"/>
</dbReference>
<dbReference type="NCBIfam" id="TIGR00738">
    <property type="entry name" value="rrf2_super"/>
    <property type="match status" value="1"/>
</dbReference>
<dbReference type="InterPro" id="IPR030489">
    <property type="entry name" value="TR_Rrf2-type_CS"/>
</dbReference>
<dbReference type="GO" id="GO:0005829">
    <property type="term" value="C:cytosol"/>
    <property type="evidence" value="ECO:0007669"/>
    <property type="project" value="TreeGrafter"/>
</dbReference>
<evidence type="ECO:0000256" key="1">
    <source>
        <dbReference type="ARBA" id="ARBA00023125"/>
    </source>
</evidence>
<protein>
    <submittedName>
        <fullName evidence="2">Rrf2 family protein transcriptional regulator family protein</fullName>
    </submittedName>
</protein>
<dbReference type="eggNOG" id="COG1959">
    <property type="taxonomic scope" value="Bacteria"/>
</dbReference>
<accession>F4QLI4</accession>
<dbReference type="InterPro" id="IPR000944">
    <property type="entry name" value="Tscrpt_reg_Rrf2"/>
</dbReference>
<organism evidence="2 3">
    <name type="scientific">Asticcacaulis biprosthecium C19</name>
    <dbReference type="NCBI Taxonomy" id="715226"/>
    <lineage>
        <taxon>Bacteria</taxon>
        <taxon>Pseudomonadati</taxon>
        <taxon>Pseudomonadota</taxon>
        <taxon>Alphaproteobacteria</taxon>
        <taxon>Caulobacterales</taxon>
        <taxon>Caulobacteraceae</taxon>
        <taxon>Asticcacaulis</taxon>
    </lineage>
</organism>
<reference evidence="3" key="1">
    <citation type="submission" date="2011-03" db="EMBL/GenBank/DDBJ databases">
        <title>Draft genome sequence of Brevundimonas diminuta.</title>
        <authorList>
            <person name="Brown P.J.B."/>
            <person name="Buechlein A."/>
            <person name="Hemmerich C."/>
            <person name="Brun Y.V."/>
        </authorList>
    </citation>
    <scope>NUCLEOTIDE SEQUENCE [LARGE SCALE GENOMIC DNA]</scope>
    <source>
        <strain evidence="3">C19</strain>
    </source>
</reference>
<dbReference type="PROSITE" id="PS51197">
    <property type="entry name" value="HTH_RRF2_2"/>
    <property type="match status" value="1"/>
</dbReference>
<dbReference type="PANTHER" id="PTHR33221:SF5">
    <property type="entry name" value="HTH-TYPE TRANSCRIPTIONAL REGULATOR ISCR"/>
    <property type="match status" value="1"/>
</dbReference>
<dbReference type="GO" id="GO:0003700">
    <property type="term" value="F:DNA-binding transcription factor activity"/>
    <property type="evidence" value="ECO:0007669"/>
    <property type="project" value="TreeGrafter"/>
</dbReference>
<dbReference type="HOGENOM" id="CLU_107144_1_1_5"/>